<accession>A0A7C9J4H0</accession>
<name>A0A7C9J4H0_9RHOB</name>
<keyword evidence="2 5" id="KW-0812">Transmembrane</keyword>
<keyword evidence="4 5" id="KW-0472">Membrane</keyword>
<dbReference type="Proteomes" id="UP000480350">
    <property type="component" value="Unassembled WGS sequence"/>
</dbReference>
<dbReference type="GO" id="GO:0016020">
    <property type="term" value="C:membrane"/>
    <property type="evidence" value="ECO:0007669"/>
    <property type="project" value="UniProtKB-SubCell"/>
</dbReference>
<keyword evidence="7" id="KW-1185">Reference proteome</keyword>
<proteinExistence type="predicted"/>
<feature type="transmembrane region" description="Helical" evidence="5">
    <location>
        <begin position="20"/>
        <end position="40"/>
    </location>
</feature>
<evidence type="ECO:0000256" key="1">
    <source>
        <dbReference type="ARBA" id="ARBA00004141"/>
    </source>
</evidence>
<evidence type="ECO:0000313" key="7">
    <source>
        <dbReference type="Proteomes" id="UP000480350"/>
    </source>
</evidence>
<evidence type="ECO:0000256" key="2">
    <source>
        <dbReference type="ARBA" id="ARBA00022692"/>
    </source>
</evidence>
<comment type="subcellular location">
    <subcellularLocation>
        <location evidence="1">Membrane</location>
        <topology evidence="1">Multi-pass membrane protein</topology>
    </subcellularLocation>
</comment>
<sequence>MRALTQIHDGLFGGLERLTVPVMTTLARFVFAATLLLYYWNSGATKLGDGPLGFLFPSDGAYIQIFPKTVEAAGYDFSALGAFHWAVVVAGTWAEFLLPLAIVLGLFTRLAALGMIGFIVVQSWVDLFGHGGIAQGTLGAWFDRMPDSIILDQRAFWVFVLLYLVFRGGGPLSVDRLLSGRADGRDAARQAAA</sequence>
<reference evidence="6 7" key="2">
    <citation type="submission" date="2020-03" db="EMBL/GenBank/DDBJ databases">
        <title>Kangsaoukella pontilimi gen. nov., sp. nov., a new member of the family Rhodobacteraceae isolated from a tidal mudflat.</title>
        <authorList>
            <person name="Kim I.S."/>
        </authorList>
    </citation>
    <scope>NUCLEOTIDE SEQUENCE [LARGE SCALE GENOMIC DNA]</scope>
    <source>
        <strain evidence="6 7">GH1-50</strain>
    </source>
</reference>
<reference evidence="6 7" key="1">
    <citation type="submission" date="2019-12" db="EMBL/GenBank/DDBJ databases">
        <authorList>
            <person name="Lee S.D."/>
        </authorList>
    </citation>
    <scope>NUCLEOTIDE SEQUENCE [LARGE SCALE GENOMIC DNA]</scope>
    <source>
        <strain evidence="6 7">GH1-50</strain>
    </source>
</reference>
<dbReference type="InterPro" id="IPR032808">
    <property type="entry name" value="DoxX"/>
</dbReference>
<dbReference type="RefSeq" id="WP_160765165.1">
    <property type="nucleotide sequence ID" value="NZ_WUPT01000002.1"/>
</dbReference>
<organism evidence="6 7">
    <name type="scientific">Kangsaoukella pontilimi</name>
    <dbReference type="NCBI Taxonomy" id="2691042"/>
    <lineage>
        <taxon>Bacteria</taxon>
        <taxon>Pseudomonadati</taxon>
        <taxon>Pseudomonadota</taxon>
        <taxon>Alphaproteobacteria</taxon>
        <taxon>Rhodobacterales</taxon>
        <taxon>Paracoccaceae</taxon>
        <taxon>Kangsaoukella</taxon>
    </lineage>
</organism>
<dbReference type="AlphaFoldDB" id="A0A7C9J4H0"/>
<feature type="transmembrane region" description="Helical" evidence="5">
    <location>
        <begin position="149"/>
        <end position="166"/>
    </location>
</feature>
<dbReference type="EMBL" id="WUPT01000002">
    <property type="protein sequence ID" value="MXQ08801.1"/>
    <property type="molecule type" value="Genomic_DNA"/>
</dbReference>
<evidence type="ECO:0000256" key="3">
    <source>
        <dbReference type="ARBA" id="ARBA00022989"/>
    </source>
</evidence>
<evidence type="ECO:0000256" key="4">
    <source>
        <dbReference type="ARBA" id="ARBA00023136"/>
    </source>
</evidence>
<evidence type="ECO:0000256" key="5">
    <source>
        <dbReference type="SAM" id="Phobius"/>
    </source>
</evidence>
<protein>
    <submittedName>
        <fullName evidence="6">DoxX family membrane protein</fullName>
    </submittedName>
</protein>
<gene>
    <name evidence="6" type="ORF">GQ651_13165</name>
</gene>
<feature type="transmembrane region" description="Helical" evidence="5">
    <location>
        <begin position="110"/>
        <end position="129"/>
    </location>
</feature>
<dbReference type="Pfam" id="PF07681">
    <property type="entry name" value="DoxX"/>
    <property type="match status" value="1"/>
</dbReference>
<feature type="transmembrane region" description="Helical" evidence="5">
    <location>
        <begin position="82"/>
        <end position="103"/>
    </location>
</feature>
<keyword evidence="3 5" id="KW-1133">Transmembrane helix</keyword>
<comment type="caution">
    <text evidence="6">The sequence shown here is derived from an EMBL/GenBank/DDBJ whole genome shotgun (WGS) entry which is preliminary data.</text>
</comment>
<evidence type="ECO:0000313" key="6">
    <source>
        <dbReference type="EMBL" id="MXQ08801.1"/>
    </source>
</evidence>